<dbReference type="eggNOG" id="COG2070">
    <property type="taxonomic scope" value="Bacteria"/>
</dbReference>
<keyword evidence="2" id="KW-0808">Transferase</keyword>
<evidence type="ECO:0000256" key="1">
    <source>
        <dbReference type="ARBA" id="ARBA00013258"/>
    </source>
</evidence>
<dbReference type="InterPro" id="IPR013785">
    <property type="entry name" value="Aldolase_TIM"/>
</dbReference>
<dbReference type="eggNOG" id="COG0331">
    <property type="taxonomic scope" value="Bacteria"/>
</dbReference>
<dbReference type="EC" id="2.3.1.39" evidence="1"/>
<feature type="compositionally biased region" description="Pro residues" evidence="5">
    <location>
        <begin position="375"/>
        <end position="396"/>
    </location>
</feature>
<dbReference type="InterPro" id="IPR001227">
    <property type="entry name" value="Ac_transferase_dom_sf"/>
</dbReference>
<dbReference type="Pfam" id="PF00698">
    <property type="entry name" value="Acyl_transf_1"/>
    <property type="match status" value="1"/>
</dbReference>
<dbReference type="InterPro" id="IPR016035">
    <property type="entry name" value="Acyl_Trfase/lysoPLipase"/>
</dbReference>
<dbReference type="GO" id="GO:0006633">
    <property type="term" value="P:fatty acid biosynthetic process"/>
    <property type="evidence" value="ECO:0007669"/>
    <property type="project" value="TreeGrafter"/>
</dbReference>
<dbReference type="SUPFAM" id="SSF55048">
    <property type="entry name" value="Probable ACP-binding domain of malonyl-CoA ACP transacylase"/>
    <property type="match status" value="1"/>
</dbReference>
<dbReference type="PANTHER" id="PTHR42681:SF1">
    <property type="entry name" value="MALONYL-COA-ACYL CARRIER PROTEIN TRANSACYLASE, MITOCHONDRIAL"/>
    <property type="match status" value="1"/>
</dbReference>
<feature type="compositionally biased region" description="Low complexity" evidence="5">
    <location>
        <begin position="352"/>
        <end position="374"/>
    </location>
</feature>
<dbReference type="STRING" id="479433.Caci_2587"/>
<dbReference type="SMART" id="SM00827">
    <property type="entry name" value="PKS_AT"/>
    <property type="match status" value="1"/>
</dbReference>
<dbReference type="GO" id="GO:0004314">
    <property type="term" value="F:[acyl-carrier-protein] S-malonyltransferase activity"/>
    <property type="evidence" value="ECO:0007669"/>
    <property type="project" value="UniProtKB-EC"/>
</dbReference>
<dbReference type="PRINTS" id="PR01217">
    <property type="entry name" value="PRICHEXTENSN"/>
</dbReference>
<dbReference type="InterPro" id="IPR050858">
    <property type="entry name" value="Mal-CoA-ACP_Trans/PKS_FabD"/>
</dbReference>
<name>C7PXQ2_CATAD</name>
<reference evidence="7 8" key="1">
    <citation type="journal article" date="2009" name="Stand. Genomic Sci.">
        <title>Complete genome sequence of Catenulispora acidiphila type strain (ID 139908).</title>
        <authorList>
            <person name="Copeland A."/>
            <person name="Lapidus A."/>
            <person name="Glavina Del Rio T."/>
            <person name="Nolan M."/>
            <person name="Lucas S."/>
            <person name="Chen F."/>
            <person name="Tice H."/>
            <person name="Cheng J.F."/>
            <person name="Bruce D."/>
            <person name="Goodwin L."/>
            <person name="Pitluck S."/>
            <person name="Mikhailova N."/>
            <person name="Pati A."/>
            <person name="Ivanova N."/>
            <person name="Mavromatis K."/>
            <person name="Chen A."/>
            <person name="Palaniappan K."/>
            <person name="Chain P."/>
            <person name="Land M."/>
            <person name="Hauser L."/>
            <person name="Chang Y.J."/>
            <person name="Jeffries C.D."/>
            <person name="Chertkov O."/>
            <person name="Brettin T."/>
            <person name="Detter J.C."/>
            <person name="Han C."/>
            <person name="Ali Z."/>
            <person name="Tindall B.J."/>
            <person name="Goker M."/>
            <person name="Bristow J."/>
            <person name="Eisen J.A."/>
            <person name="Markowitz V."/>
            <person name="Hugenholtz P."/>
            <person name="Kyrpides N.C."/>
            <person name="Klenk H.P."/>
        </authorList>
    </citation>
    <scope>NUCLEOTIDE SEQUENCE [LARGE SCALE GENOMIC DNA]</scope>
    <source>
        <strain evidence="8">DSM 44928 / JCM 14897 / NBRC 102108 / NRRL B-24433 / ID139908</strain>
    </source>
</reference>
<dbReference type="AlphaFoldDB" id="C7PXQ2"/>
<dbReference type="KEGG" id="cai:Caci_2587"/>
<evidence type="ECO:0000259" key="6">
    <source>
        <dbReference type="SMART" id="SM00827"/>
    </source>
</evidence>
<dbReference type="SUPFAM" id="SSF52151">
    <property type="entry name" value="FabD/lysophospholipase-like"/>
    <property type="match status" value="1"/>
</dbReference>
<dbReference type="Gene3D" id="3.30.70.250">
    <property type="entry name" value="Malonyl-CoA ACP transacylase, ACP-binding"/>
    <property type="match status" value="1"/>
</dbReference>
<feature type="region of interest" description="Disordered" evidence="5">
    <location>
        <begin position="282"/>
        <end position="400"/>
    </location>
</feature>
<dbReference type="OrthoDB" id="3543921at2"/>
<dbReference type="Pfam" id="PF21607">
    <property type="entry name" value="FabD_helical_ins"/>
    <property type="match status" value="1"/>
</dbReference>
<feature type="compositionally biased region" description="Pro residues" evidence="5">
    <location>
        <begin position="326"/>
        <end position="351"/>
    </location>
</feature>
<dbReference type="NCBIfam" id="TIGR02814">
    <property type="entry name" value="pfaD_fam"/>
    <property type="match status" value="1"/>
</dbReference>
<dbReference type="InterPro" id="IPR049489">
    <property type="entry name" value="FabD-like_helical_ins"/>
</dbReference>
<protein>
    <recommendedName>
        <fullName evidence="1">[acyl-carrier-protein] S-malonyltransferase</fullName>
        <ecNumber evidence="1">2.3.1.39</ecNumber>
    </recommendedName>
</protein>
<feature type="compositionally biased region" description="Polar residues" evidence="5">
    <location>
        <begin position="300"/>
        <end position="309"/>
    </location>
</feature>
<dbReference type="InterPro" id="IPR014043">
    <property type="entry name" value="Acyl_transferase_dom"/>
</dbReference>
<dbReference type="NCBIfam" id="TIGR00128">
    <property type="entry name" value="fabD"/>
    <property type="match status" value="1"/>
</dbReference>
<dbReference type="GO" id="GO:0005829">
    <property type="term" value="C:cytosol"/>
    <property type="evidence" value="ECO:0007669"/>
    <property type="project" value="TreeGrafter"/>
</dbReference>
<evidence type="ECO:0000256" key="2">
    <source>
        <dbReference type="ARBA" id="ARBA00022679"/>
    </source>
</evidence>
<keyword evidence="8" id="KW-1185">Reference proteome</keyword>
<sequence>MEAWLFPGQGSQKKGMGEPLFAARPDLVAIADAVLGYSITELCLTDPDGRLRDTRYSQPALFVVEALDFLNRADDSPPAWLAGHSLGEYAALFAAGCFDFETGVRLVHERGALMGRARGGGMAAALGPIAAQITDLLSTHGYDDLDIANDNAPDQVVLSGPTNRLASFAPHVESQGGRWVPLAVSAPFHSRAMSAAAEEFSTFLDGFDLRDPTTPVISNVTAEPHQPGTLRELLVQQIRRPVRWTESMRALMDRGVTDVVEVGPGTVLRGLWRANRRAYEPKTLPESQSAAPAPRFVPTATPQSASPQSEPIAAPNLLSNQAIASPRPPAAPTPHPAPTAQAPQPPGPPPNQAAASARLPAAPTLHPAPTAQAPQPKPAAAPPLTPAPHPAPPPTWRPQDLGSAAFRRDYGVEYAYLAGAMYHGIASTDLVIRMGGAGLMGFFGAGGLPLSEVEAAIRTLRRELGPDGRFGMNLLCTPDDPALEAAVVDLYLREGVRHVEAAAYTRVTAPLIRYRFTGAHRDRDGQPIVRNRIVAKVSRPEVAAAFLSPPPPALLDRVVADGALTAAEAAVAAELPVSDDICVESDSGGHTDAGAALTLIPAMLRLRDRETARHGYPGRVRLGAAGGLGTPEALAAVFVLGVDFVVTGSVNQCSPEAGTSDAVKDLLAAIGVQDTAYAPAGDMFELGAKVQVVRKGTLFAARANKLYQLWRQFGSLEDIDDATRKTVEQDYFGRSFDQIWKETSVYLAERHPAELERAQRDPRRRAAWVMRWYFRYSTEAAIRGETAERVNFQIHCGPAMGAFNAWAAGGALSDWRTRHVDVIARELMAGAARCLEERLVGARFAAETQASGGIVGASATNRAQQ</sequence>
<feature type="domain" description="Malonyl-CoA:ACP transacylase (MAT)" evidence="6">
    <location>
        <begin position="5"/>
        <end position="410"/>
    </location>
</feature>
<accession>C7PXQ2</accession>
<evidence type="ECO:0000256" key="5">
    <source>
        <dbReference type="SAM" id="MobiDB-lite"/>
    </source>
</evidence>
<gene>
    <name evidence="7" type="ordered locus">Caci_2587</name>
</gene>
<dbReference type="Gene3D" id="3.40.366.10">
    <property type="entry name" value="Malonyl-Coenzyme A Acyl Carrier Protein, domain 2"/>
    <property type="match status" value="1"/>
</dbReference>
<dbReference type="InParanoid" id="C7PXQ2"/>
<dbReference type="InterPro" id="IPR004410">
    <property type="entry name" value="Malonyl_CoA-ACP_transAc_FabD"/>
</dbReference>
<dbReference type="HOGENOM" id="CLU_008708_0_0_11"/>
<keyword evidence="3" id="KW-0012">Acyltransferase</keyword>
<dbReference type="CDD" id="cd04742">
    <property type="entry name" value="NPD_FabD"/>
    <property type="match status" value="1"/>
</dbReference>
<dbReference type="PANTHER" id="PTHR42681">
    <property type="entry name" value="MALONYL-COA-ACYL CARRIER PROTEIN TRANSACYLASE, MITOCHONDRIAL"/>
    <property type="match status" value="1"/>
</dbReference>
<dbReference type="InterPro" id="IPR016036">
    <property type="entry name" value="Malonyl_transacylase_ACP-bd"/>
</dbReference>
<dbReference type="RefSeq" id="WP_012786798.1">
    <property type="nucleotide sequence ID" value="NC_013131.1"/>
</dbReference>
<comment type="catalytic activity">
    <reaction evidence="4">
        <text>holo-[ACP] + malonyl-CoA = malonyl-[ACP] + CoA</text>
        <dbReference type="Rhea" id="RHEA:41792"/>
        <dbReference type="Rhea" id="RHEA-COMP:9623"/>
        <dbReference type="Rhea" id="RHEA-COMP:9685"/>
        <dbReference type="ChEBI" id="CHEBI:57287"/>
        <dbReference type="ChEBI" id="CHEBI:57384"/>
        <dbReference type="ChEBI" id="CHEBI:64479"/>
        <dbReference type="ChEBI" id="CHEBI:78449"/>
        <dbReference type="EC" id="2.3.1.39"/>
    </reaction>
</comment>
<evidence type="ECO:0000256" key="4">
    <source>
        <dbReference type="ARBA" id="ARBA00048462"/>
    </source>
</evidence>
<evidence type="ECO:0000313" key="8">
    <source>
        <dbReference type="Proteomes" id="UP000000851"/>
    </source>
</evidence>
<dbReference type="InterPro" id="IPR014179">
    <property type="entry name" value="PfaD-like_TIM-barrel"/>
</dbReference>
<dbReference type="Proteomes" id="UP000000851">
    <property type="component" value="Chromosome"/>
</dbReference>
<dbReference type="SUPFAM" id="SSF51395">
    <property type="entry name" value="FMN-linked oxidoreductases"/>
    <property type="match status" value="1"/>
</dbReference>
<proteinExistence type="predicted"/>
<organism evidence="7 8">
    <name type="scientific">Catenulispora acidiphila (strain DSM 44928 / JCM 14897 / NBRC 102108 / NRRL B-24433 / ID139908)</name>
    <dbReference type="NCBI Taxonomy" id="479433"/>
    <lineage>
        <taxon>Bacteria</taxon>
        <taxon>Bacillati</taxon>
        <taxon>Actinomycetota</taxon>
        <taxon>Actinomycetes</taxon>
        <taxon>Catenulisporales</taxon>
        <taxon>Catenulisporaceae</taxon>
        <taxon>Catenulispora</taxon>
    </lineage>
</organism>
<dbReference type="EMBL" id="CP001700">
    <property type="protein sequence ID" value="ACU71505.1"/>
    <property type="molecule type" value="Genomic_DNA"/>
</dbReference>
<dbReference type="Gene3D" id="3.20.20.70">
    <property type="entry name" value="Aldolase class I"/>
    <property type="match status" value="1"/>
</dbReference>
<evidence type="ECO:0000256" key="3">
    <source>
        <dbReference type="ARBA" id="ARBA00023315"/>
    </source>
</evidence>
<evidence type="ECO:0000313" key="7">
    <source>
        <dbReference type="EMBL" id="ACU71505.1"/>
    </source>
</evidence>